<dbReference type="Pfam" id="PF01315">
    <property type="entry name" value="Ald_Xan_dh_C"/>
    <property type="match status" value="1"/>
</dbReference>
<dbReference type="GO" id="GO:0005506">
    <property type="term" value="F:iron ion binding"/>
    <property type="evidence" value="ECO:0007669"/>
    <property type="project" value="InterPro"/>
</dbReference>
<dbReference type="InterPro" id="IPR046867">
    <property type="entry name" value="AldOxase/xan_DH_MoCoBD2"/>
</dbReference>
<dbReference type="GO" id="GO:0043885">
    <property type="term" value="F:anaerobic carbon-monoxide dehydrogenase activity"/>
    <property type="evidence" value="ECO:0007669"/>
    <property type="project" value="InterPro"/>
</dbReference>
<dbReference type="InterPro" id="IPR016208">
    <property type="entry name" value="Ald_Oxase/xanthine_DH-like"/>
</dbReference>
<evidence type="ECO:0000259" key="5">
    <source>
        <dbReference type="SMART" id="SM01008"/>
    </source>
</evidence>
<dbReference type="GO" id="GO:0005507">
    <property type="term" value="F:copper ion binding"/>
    <property type="evidence" value="ECO:0007669"/>
    <property type="project" value="InterPro"/>
</dbReference>
<feature type="region of interest" description="Disordered" evidence="4">
    <location>
        <begin position="1"/>
        <end position="34"/>
    </location>
</feature>
<dbReference type="FunFam" id="3.30.365.10:FF:000001">
    <property type="entry name" value="Xanthine dehydrogenase oxidase"/>
    <property type="match status" value="1"/>
</dbReference>
<dbReference type="PANTHER" id="PTHR11908">
    <property type="entry name" value="XANTHINE DEHYDROGENASE"/>
    <property type="match status" value="1"/>
</dbReference>
<dbReference type="FunFam" id="3.90.1170.50:FF:000006">
    <property type="entry name" value="Carbon monoxide dehydrogenase large chain"/>
    <property type="match status" value="1"/>
</dbReference>
<gene>
    <name evidence="6" type="ORF">SAMN05660991_01930</name>
</gene>
<dbReference type="GO" id="GO:0030151">
    <property type="term" value="F:molybdenum ion binding"/>
    <property type="evidence" value="ECO:0007669"/>
    <property type="project" value="InterPro"/>
</dbReference>
<dbReference type="Pfam" id="PF20256">
    <property type="entry name" value="MoCoBD_2"/>
    <property type="match status" value="1"/>
</dbReference>
<comment type="cofactor">
    <cofactor evidence="3">
        <name>Mo-molybdopterin cytosine dinucleotide</name>
        <dbReference type="ChEBI" id="CHEBI:71308"/>
    </cofactor>
</comment>
<dbReference type="PANTHER" id="PTHR11908:SF132">
    <property type="entry name" value="ALDEHYDE OXIDASE 1-RELATED"/>
    <property type="match status" value="1"/>
</dbReference>
<evidence type="ECO:0000256" key="1">
    <source>
        <dbReference type="ARBA" id="ARBA00022505"/>
    </source>
</evidence>
<dbReference type="SUPFAM" id="SSF54665">
    <property type="entry name" value="CO dehydrogenase molybdoprotein N-domain-like"/>
    <property type="match status" value="1"/>
</dbReference>
<sequence>MTTVQDRSAMPQEREPNPALSDPDRPIGYGRVQRKEDPRFIRGRGRYLDDIVLPGMLHGAILRSPVAHARLVSVDTTEALAHPKVRAVVTGKDLEGLNLAWAPTLSADVQAVLATDKVRFQGQEVAFVVADDRYAARDALELIDVEYEDLPPVVDARRALDPGAPVIRDDKEGQTDNHVFDWEAGDAAATDAVFARADVVVSEEVVYPRVHPAPMETCGAIADYEPVEGRLTLYETSQAPHAHRTLFAMVAGIPEHKIRVISPDIGGGFGNKVGIYPGYILAVVGSIVTGRPVKWVEDRSENLMSTSFARDYIMRGEVAATREGKILAVRTTVLADHGAFNATAQPTKYPAGFFSIFTGSYDLEAAHCSVTGVYTNKAPGGVAYACSFRVTEAVYLVERMVDVLAAELAMDPAELRLKNFIRPEQFPYRNKTGWEYDSGDYEPAMRMAMDRIGYADLRREQAERRDRGELMGIGVSFFTETVGAGPRKHMDIVGLGMADGAEVRVHPTGKAVVRLSVQTQGQGHETTFAQILAEELGIPPEDIDVVHGDTDNTPFGLGTYGSRSTPVSGGAVALAARKVKDKARLIAAAMLETRPEDLEWEKGRWFVAGDPTVGKTIAEIALGAHGTVALPEGVDGNLDAEVTYDPPNLTFPFGAYICVVDVDPGTGKVHVRRFVAVDDCGTRINPMIVEGQIHGGLADGVGMALMEFIGFDEQGNCLGGSFMDYLIPTAVEVPDWETGYTVTPSPHHPIGAKGIGESATVGSPPAVVNAVVDALAPFGIRHMDMPCTPARVWAAMQGRPTPPV</sequence>
<keyword evidence="7" id="KW-1185">Reference proteome</keyword>
<proteinExistence type="predicted"/>
<dbReference type="InterPro" id="IPR000674">
    <property type="entry name" value="Ald_Oxase/Xan_DH_a/b"/>
</dbReference>
<dbReference type="InterPro" id="IPR036856">
    <property type="entry name" value="Ald_Oxase/Xan_DH_a/b_sf"/>
</dbReference>
<evidence type="ECO:0000256" key="4">
    <source>
        <dbReference type="SAM" id="MobiDB-lite"/>
    </source>
</evidence>
<evidence type="ECO:0000256" key="2">
    <source>
        <dbReference type="ARBA" id="ARBA00023002"/>
    </source>
</evidence>
<dbReference type="SUPFAM" id="SSF56003">
    <property type="entry name" value="Molybdenum cofactor-binding domain"/>
    <property type="match status" value="1"/>
</dbReference>
<dbReference type="RefSeq" id="WP_091942519.1">
    <property type="nucleotide sequence ID" value="NZ_FOEE01000005.1"/>
</dbReference>
<dbReference type="STRING" id="673521.SAMN05660991_01930"/>
<dbReference type="NCBIfam" id="TIGR02416">
    <property type="entry name" value="CO_dehy_Mo_lg"/>
    <property type="match status" value="1"/>
</dbReference>
<organism evidence="6 7">
    <name type="scientific">Trujillonella endophytica</name>
    <dbReference type="NCBI Taxonomy" id="673521"/>
    <lineage>
        <taxon>Bacteria</taxon>
        <taxon>Bacillati</taxon>
        <taxon>Actinomycetota</taxon>
        <taxon>Actinomycetes</taxon>
        <taxon>Geodermatophilales</taxon>
        <taxon>Geodermatophilaceae</taxon>
        <taxon>Trujillonella</taxon>
    </lineage>
</organism>
<feature type="domain" description="Aldehyde oxidase/xanthine dehydrogenase a/b hammerhead" evidence="5">
    <location>
        <begin position="42"/>
        <end position="151"/>
    </location>
</feature>
<name>A0A1H8SZN2_9ACTN</name>
<protein>
    <submittedName>
        <fullName evidence="6">Carbon monoxide dehydrogenase, large subunit apoprotein</fullName>
    </submittedName>
</protein>
<dbReference type="EMBL" id="FOEE01000005">
    <property type="protein sequence ID" value="SEO83788.1"/>
    <property type="molecule type" value="Genomic_DNA"/>
</dbReference>
<dbReference type="Pfam" id="PF02738">
    <property type="entry name" value="MoCoBD_1"/>
    <property type="match status" value="1"/>
</dbReference>
<dbReference type="OrthoDB" id="9758509at2"/>
<evidence type="ECO:0000313" key="7">
    <source>
        <dbReference type="Proteomes" id="UP000198960"/>
    </source>
</evidence>
<accession>A0A1H8SZN2</accession>
<dbReference type="AlphaFoldDB" id="A0A1H8SZN2"/>
<dbReference type="InterPro" id="IPR012780">
    <property type="entry name" value="CO_Mo_DH_lsu"/>
</dbReference>
<evidence type="ECO:0000313" key="6">
    <source>
        <dbReference type="EMBL" id="SEO83788.1"/>
    </source>
</evidence>
<dbReference type="SMART" id="SM01008">
    <property type="entry name" value="Ald_Xan_dh_C"/>
    <property type="match status" value="1"/>
</dbReference>
<dbReference type="Proteomes" id="UP000198960">
    <property type="component" value="Unassembled WGS sequence"/>
</dbReference>
<evidence type="ECO:0000256" key="3">
    <source>
        <dbReference type="ARBA" id="ARBA00053029"/>
    </source>
</evidence>
<dbReference type="InterPro" id="IPR008274">
    <property type="entry name" value="AldOxase/xan_DH_MoCoBD1"/>
</dbReference>
<keyword evidence="1" id="KW-0500">Molybdenum</keyword>
<reference evidence="7" key="1">
    <citation type="submission" date="2016-10" db="EMBL/GenBank/DDBJ databases">
        <authorList>
            <person name="Varghese N."/>
            <person name="Submissions S."/>
        </authorList>
    </citation>
    <scope>NUCLEOTIDE SEQUENCE [LARGE SCALE GENOMIC DNA]</scope>
    <source>
        <strain evidence="7">DSM 45413</strain>
    </source>
</reference>
<dbReference type="InterPro" id="IPR037165">
    <property type="entry name" value="AldOxase/xan_DH_Mopterin-bd_sf"/>
</dbReference>
<dbReference type="Gene3D" id="3.30.365.10">
    <property type="entry name" value="Aldehyde oxidase/xanthine dehydrogenase, molybdopterin binding domain"/>
    <property type="match status" value="4"/>
</dbReference>
<keyword evidence="2" id="KW-0560">Oxidoreductase</keyword>
<dbReference type="Gene3D" id="3.90.1170.50">
    <property type="entry name" value="Aldehyde oxidase/xanthine dehydrogenase, a/b hammerhead"/>
    <property type="match status" value="1"/>
</dbReference>